<protein>
    <submittedName>
        <fullName evidence="2">Uncharacterized protein</fullName>
    </submittedName>
</protein>
<feature type="region of interest" description="Disordered" evidence="1">
    <location>
        <begin position="306"/>
        <end position="328"/>
    </location>
</feature>
<organism evidence="2 3">
    <name type="scientific">Pseudomonas plecoglossicida</name>
    <dbReference type="NCBI Taxonomy" id="70775"/>
    <lineage>
        <taxon>Bacteria</taxon>
        <taxon>Pseudomonadati</taxon>
        <taxon>Pseudomonadota</taxon>
        <taxon>Gammaproteobacteria</taxon>
        <taxon>Pseudomonadales</taxon>
        <taxon>Pseudomonadaceae</taxon>
        <taxon>Pseudomonas</taxon>
    </lineage>
</organism>
<dbReference type="EMBL" id="NTME01000047">
    <property type="protein sequence ID" value="PBJ92526.1"/>
    <property type="molecule type" value="Genomic_DNA"/>
</dbReference>
<gene>
    <name evidence="2" type="ORF">CMV24_26760</name>
</gene>
<accession>A0A2A3LXI3</accession>
<dbReference type="AlphaFoldDB" id="A0A2A3LXI3"/>
<dbReference type="Proteomes" id="UP000218102">
    <property type="component" value="Unassembled WGS sequence"/>
</dbReference>
<name>A0A2A3LXI3_PSEDL</name>
<proteinExistence type="predicted"/>
<sequence>MTTTVENSSSEHQLDLDFRMIITTGNIKKAMEKGDGKKRFTAGDLWNIAPGTIQVIPGYNVRERNADYLANVQKLKQSIKDNGFKKDSALSVIIRRDENGEQSICLKRGHQRLEATMELVAEGESIPTVPCIIAADDCSEEDMTADLVLSNNGSPLSPYATAVVCKRMTRFHPDDHSAIAKKLNLWPAQVSDYLLMINGPIEIRNYVRDGVVSFTLAVQILQEHGPKALQVIEQGLARSAAAGGKTEKLRPRFVPGKVIKKAITQAAPTMKTAIENIRQDKGYSQLSPENQQKLEEILQQFRLAEEEEEKLNVNPSTEQQLDLKDTEE</sequence>
<comment type="caution">
    <text evidence="2">The sequence shown here is derived from an EMBL/GenBank/DDBJ whole genome shotgun (WGS) entry which is preliminary data.</text>
</comment>
<reference evidence="2 3" key="1">
    <citation type="submission" date="2017-09" db="EMBL/GenBank/DDBJ databases">
        <authorList>
            <person name="Ehlers B."/>
            <person name="Leendertz F.H."/>
        </authorList>
    </citation>
    <scope>NUCLEOTIDE SEQUENCE [LARGE SCALE GENOMIC DNA]</scope>
    <source>
        <strain evidence="2 3">DJ-1</strain>
    </source>
</reference>
<dbReference type="SUPFAM" id="SSF109709">
    <property type="entry name" value="KorB DNA-binding domain-like"/>
    <property type="match status" value="1"/>
</dbReference>
<evidence type="ECO:0000313" key="3">
    <source>
        <dbReference type="Proteomes" id="UP000218102"/>
    </source>
</evidence>
<dbReference type="Gene3D" id="1.10.10.2830">
    <property type="match status" value="1"/>
</dbReference>
<evidence type="ECO:0000256" key="1">
    <source>
        <dbReference type="SAM" id="MobiDB-lite"/>
    </source>
</evidence>
<evidence type="ECO:0000313" key="2">
    <source>
        <dbReference type="EMBL" id="PBJ92526.1"/>
    </source>
</evidence>
<dbReference type="RefSeq" id="WP_023383728.1">
    <property type="nucleotide sequence ID" value="NZ_NTME01000047.1"/>
</dbReference>